<reference evidence="3 4" key="1">
    <citation type="journal article" date="2020" name="J. Clin. Microbiol.">
        <title>Assessing the Genetic Diversity of Austrian Corynebacterium diphtheriae Clinical Isolates, 2011-2019.</title>
        <authorList>
            <person name="Schaeffer J."/>
            <person name="Huhulescu S."/>
            <person name="Stoeger A."/>
            <person name="Allerberger F."/>
            <person name="Ruppitsch W."/>
        </authorList>
    </citation>
    <scope>NUCLEOTIDE SEQUENCE [LARGE SCALE GENOMIC DNA]</scope>
    <source>
        <strain evidence="3 4">04-17</strain>
    </source>
</reference>
<dbReference type="InterPro" id="IPR051448">
    <property type="entry name" value="CdaR-like_regulators"/>
</dbReference>
<dbReference type="Proteomes" id="UP000615580">
    <property type="component" value="Unassembled WGS sequence"/>
</dbReference>
<dbReference type="InterPro" id="IPR012914">
    <property type="entry name" value="PucR_dom"/>
</dbReference>
<accession>A0ABS0LDK8</accession>
<name>A0ABS0LDK8_9CORY</name>
<protein>
    <submittedName>
        <fullName evidence="3">PucR family transcriptional regulator ligand-binding domain-containing protein</fullName>
    </submittedName>
</protein>
<dbReference type="Pfam" id="PF07905">
    <property type="entry name" value="PucR"/>
    <property type="match status" value="1"/>
</dbReference>
<dbReference type="InterPro" id="IPR042070">
    <property type="entry name" value="PucR_C-HTH_sf"/>
</dbReference>
<dbReference type="Pfam" id="PF13556">
    <property type="entry name" value="HTH_30"/>
    <property type="match status" value="1"/>
</dbReference>
<evidence type="ECO:0000313" key="4">
    <source>
        <dbReference type="Proteomes" id="UP000615580"/>
    </source>
</evidence>
<evidence type="ECO:0000259" key="1">
    <source>
        <dbReference type="Pfam" id="PF07905"/>
    </source>
</evidence>
<keyword evidence="4" id="KW-1185">Reference proteome</keyword>
<sequence length="515" mass="56063">MMTRSSAHVDAEMGDTLSISWLASRRNLGLRVVHDSGRSFGMVHPCELENPEKYVGEGTLVLLTGIAFRDHSEAFSDYVARLSAAGAAGIGFGVGVVFPEVPHELADAALAHDVSLLTIPLDVPFISVSTAVHRELAQRRERRLEVLLELQGRLNLAAGQGLNGLVTGTAQALDASVCLVDLDGRVSAAAVLPGFENIELNHVIDDARHRGFGIAGKVGDVNVLARRLSPSGNQTHGLVAMADHYFDASQRALLKHAAGLAELIIRRPQELRRAQRELTTLAVSMQLGLTGRDESMQRIFRQASDTEGKVRPVLVKSESARAHARFIEALDRNLAEQGRLLFAVEVDDLTWLFLLRGNRSMRNIQELLLDIRGGKRIVVGSPLEWSRLRESTVRDLEKVAFGLQPGALVGPESRTLNWLGDEGVGAAVAHRFAETWGKLREYDAAHGSEYEQTLQAYLRNGGHYVRTADALNTHRHTVRKRIADAAEILEIDLDDPIAVAELVVLSVAGAGASSF</sequence>
<dbReference type="InterPro" id="IPR025736">
    <property type="entry name" value="PucR_C-HTH_dom"/>
</dbReference>
<feature type="domain" description="Purine catabolism PurC-like" evidence="1">
    <location>
        <begin position="41"/>
        <end position="136"/>
    </location>
</feature>
<dbReference type="EMBL" id="JADQUG010000040">
    <property type="protein sequence ID" value="MBG9354761.1"/>
    <property type="molecule type" value="Genomic_DNA"/>
</dbReference>
<gene>
    <name evidence="3" type="ORF">I4J41_09280</name>
</gene>
<evidence type="ECO:0000313" key="3">
    <source>
        <dbReference type="EMBL" id="MBG9354761.1"/>
    </source>
</evidence>
<comment type="caution">
    <text evidence="3">The sequence shown here is derived from an EMBL/GenBank/DDBJ whole genome shotgun (WGS) entry which is preliminary data.</text>
</comment>
<feature type="domain" description="PucR C-terminal helix-turn-helix" evidence="2">
    <location>
        <begin position="452"/>
        <end position="502"/>
    </location>
</feature>
<organism evidence="3 4">
    <name type="scientific">Corynebacterium belfantii</name>
    <dbReference type="NCBI Taxonomy" id="2014537"/>
    <lineage>
        <taxon>Bacteria</taxon>
        <taxon>Bacillati</taxon>
        <taxon>Actinomycetota</taxon>
        <taxon>Actinomycetes</taxon>
        <taxon>Mycobacteriales</taxon>
        <taxon>Corynebacteriaceae</taxon>
        <taxon>Corynebacterium</taxon>
    </lineage>
</organism>
<proteinExistence type="predicted"/>
<dbReference type="Gene3D" id="1.10.10.2840">
    <property type="entry name" value="PucR C-terminal helix-turn-helix domain"/>
    <property type="match status" value="1"/>
</dbReference>
<evidence type="ECO:0000259" key="2">
    <source>
        <dbReference type="Pfam" id="PF13556"/>
    </source>
</evidence>
<dbReference type="PANTHER" id="PTHR33744">
    <property type="entry name" value="CARBOHYDRATE DIACID REGULATOR"/>
    <property type="match status" value="1"/>
</dbReference>